<organism evidence="1 2">
    <name type="scientific">Leptospira licerasiae str. MMD4847</name>
    <dbReference type="NCBI Taxonomy" id="1049971"/>
    <lineage>
        <taxon>Bacteria</taxon>
        <taxon>Pseudomonadati</taxon>
        <taxon>Spirochaetota</taxon>
        <taxon>Spirochaetia</taxon>
        <taxon>Leptospirales</taxon>
        <taxon>Leptospiraceae</taxon>
        <taxon>Leptospira</taxon>
    </lineage>
</organism>
<sequence>MHLVLVFRRRIFGYRFECKEGESVYESDNIRNRLDPYLSENNIREKCFVSKYENYGRILKGFIGFFEEDISVFHGDLEEVVIETGKYLKFGNSRIVDDFGKQQCFDEKIQNYLCENNIRTDWMRFSSGRNSYLRVIN</sequence>
<dbReference type="Proteomes" id="UP000018720">
    <property type="component" value="Unassembled WGS sequence"/>
</dbReference>
<proteinExistence type="predicted"/>
<name>A0ABN0H502_9LEPT</name>
<evidence type="ECO:0000313" key="2">
    <source>
        <dbReference type="Proteomes" id="UP000018720"/>
    </source>
</evidence>
<keyword evidence="2" id="KW-1185">Reference proteome</keyword>
<evidence type="ECO:0008006" key="3">
    <source>
        <dbReference type="Google" id="ProtNLM"/>
    </source>
</evidence>
<reference evidence="1 2" key="1">
    <citation type="submission" date="2012-08" db="EMBL/GenBank/DDBJ databases">
        <authorList>
            <person name="Harkins D.M."/>
            <person name="Durkin A.S."/>
            <person name="Selengut J.D."/>
            <person name="Sanka R."/>
            <person name="DePew J."/>
            <person name="Purushe J."/>
            <person name="Matthias M.A."/>
            <person name="Vinetz J.M."/>
            <person name="Sutton G.G."/>
            <person name="Nelson W.C."/>
            <person name="Fouts D.E."/>
        </authorList>
    </citation>
    <scope>NUCLEOTIDE SEQUENCE [LARGE SCALE GENOMIC DNA]</scope>
    <source>
        <strain evidence="1 2">MMD4847</strain>
    </source>
</reference>
<dbReference type="EMBL" id="AHOM02000010">
    <property type="protein sequence ID" value="EJZ40503.1"/>
    <property type="molecule type" value="Genomic_DNA"/>
</dbReference>
<accession>A0ABN0H502</accession>
<comment type="caution">
    <text evidence="1">The sequence shown here is derived from an EMBL/GenBank/DDBJ whole genome shotgun (WGS) entry which is preliminary data.</text>
</comment>
<gene>
    <name evidence="1" type="ORF">LEP1GSC178_0980</name>
</gene>
<protein>
    <recommendedName>
        <fullName evidence="3">TNase-like domain-containing protein</fullName>
    </recommendedName>
</protein>
<evidence type="ECO:0000313" key="1">
    <source>
        <dbReference type="EMBL" id="EJZ40503.1"/>
    </source>
</evidence>
<dbReference type="RefSeq" id="WP_008594159.1">
    <property type="nucleotide sequence ID" value="NZ_AHOM02000010.1"/>
</dbReference>